<dbReference type="SUPFAM" id="SSF51735">
    <property type="entry name" value="NAD(P)-binding Rossmann-fold domains"/>
    <property type="match status" value="1"/>
</dbReference>
<dbReference type="CDD" id="cd05233">
    <property type="entry name" value="SDR_c"/>
    <property type="match status" value="1"/>
</dbReference>
<dbReference type="OMA" id="ELWYDVI"/>
<comment type="similarity">
    <text evidence="1">Belongs to the short-chain dehydrogenases/reductases (SDR) family.</text>
</comment>
<gene>
    <name evidence="5" type="ORF">BAUCODRAFT_80227</name>
</gene>
<dbReference type="GeneID" id="19117332"/>
<dbReference type="Gene3D" id="3.40.50.720">
    <property type="entry name" value="NAD(P)-binding Rossmann-like Domain"/>
    <property type="match status" value="1"/>
</dbReference>
<feature type="domain" description="Ketoreductase" evidence="4">
    <location>
        <begin position="8"/>
        <end position="185"/>
    </location>
</feature>
<dbReference type="PRINTS" id="PR00080">
    <property type="entry name" value="SDRFAMILY"/>
</dbReference>
<dbReference type="GO" id="GO:0016616">
    <property type="term" value="F:oxidoreductase activity, acting on the CH-OH group of donors, NAD or NADP as acceptor"/>
    <property type="evidence" value="ECO:0007669"/>
    <property type="project" value="TreeGrafter"/>
</dbReference>
<dbReference type="SMART" id="SM00822">
    <property type="entry name" value="PKS_KR"/>
    <property type="match status" value="1"/>
</dbReference>
<keyword evidence="2" id="KW-0521">NADP</keyword>
<dbReference type="InterPro" id="IPR020904">
    <property type="entry name" value="Sc_DH/Rdtase_CS"/>
</dbReference>
<dbReference type="Pfam" id="PF13561">
    <property type="entry name" value="adh_short_C2"/>
    <property type="match status" value="1"/>
</dbReference>
<reference evidence="5 6" key="1">
    <citation type="journal article" date="2012" name="PLoS Pathog.">
        <title>Diverse lifestyles and strategies of plant pathogenesis encoded in the genomes of eighteen Dothideomycetes fungi.</title>
        <authorList>
            <person name="Ohm R.A."/>
            <person name="Feau N."/>
            <person name="Henrissat B."/>
            <person name="Schoch C.L."/>
            <person name="Horwitz B.A."/>
            <person name="Barry K.W."/>
            <person name="Condon B.J."/>
            <person name="Copeland A.C."/>
            <person name="Dhillon B."/>
            <person name="Glaser F."/>
            <person name="Hesse C.N."/>
            <person name="Kosti I."/>
            <person name="LaButti K."/>
            <person name="Lindquist E.A."/>
            <person name="Lucas S."/>
            <person name="Salamov A.A."/>
            <person name="Bradshaw R.E."/>
            <person name="Ciuffetti L."/>
            <person name="Hamelin R.C."/>
            <person name="Kema G.H.J."/>
            <person name="Lawrence C."/>
            <person name="Scott J.A."/>
            <person name="Spatafora J.W."/>
            <person name="Turgeon B.G."/>
            <person name="de Wit P.J.G.M."/>
            <person name="Zhong S."/>
            <person name="Goodwin S.B."/>
            <person name="Grigoriev I.V."/>
        </authorList>
    </citation>
    <scope>NUCLEOTIDE SEQUENCE [LARGE SCALE GENOMIC DNA]</scope>
    <source>
        <strain evidence="5 6">UAMH 10762</strain>
    </source>
</reference>
<keyword evidence="3" id="KW-0560">Oxidoreductase</keyword>
<dbReference type="PANTHER" id="PTHR42760">
    <property type="entry name" value="SHORT-CHAIN DEHYDROGENASES/REDUCTASES FAMILY MEMBER"/>
    <property type="match status" value="1"/>
</dbReference>
<dbReference type="AlphaFoldDB" id="M2MIF9"/>
<evidence type="ECO:0000313" key="5">
    <source>
        <dbReference type="EMBL" id="EMC91053.1"/>
    </source>
</evidence>
<dbReference type="InterPro" id="IPR002347">
    <property type="entry name" value="SDR_fam"/>
</dbReference>
<sequence>MEHCFSGKVCLITGAASGIGRATAARLSSLGAAVALQDIDAHRLEETAKLCTSGTATSSRAFDVGSSGACDEFATATKRHFGRLDYVFNCAGVNPTAYALTDTTDEYYDKLMNTNLRGTYNITRAVIPHMQAGGSIVNTSSIMGLTASANMAIYCASKFAIVGFTKAMAMELGPKQIRVNAIAPGYIDTPTNASVVAGPDEVAATEKKIAMGRFGTPEEVADVVAFLFSDESRYMSGSIVEITGGR</sequence>
<protein>
    <recommendedName>
        <fullName evidence="4">Ketoreductase domain-containing protein</fullName>
    </recommendedName>
</protein>
<proteinExistence type="inferred from homology"/>
<dbReference type="InterPro" id="IPR036291">
    <property type="entry name" value="NAD(P)-bd_dom_sf"/>
</dbReference>
<dbReference type="OrthoDB" id="1669814at2759"/>
<dbReference type="KEGG" id="bcom:BAUCODRAFT_80227"/>
<dbReference type="HOGENOM" id="CLU_010194_1_0_1"/>
<dbReference type="PRINTS" id="PR00081">
    <property type="entry name" value="GDHRDH"/>
</dbReference>
<keyword evidence="6" id="KW-1185">Reference proteome</keyword>
<organism evidence="5 6">
    <name type="scientific">Baudoinia panamericana (strain UAMH 10762)</name>
    <name type="common">Angels' share fungus</name>
    <name type="synonym">Baudoinia compniacensis (strain UAMH 10762)</name>
    <dbReference type="NCBI Taxonomy" id="717646"/>
    <lineage>
        <taxon>Eukaryota</taxon>
        <taxon>Fungi</taxon>
        <taxon>Dikarya</taxon>
        <taxon>Ascomycota</taxon>
        <taxon>Pezizomycotina</taxon>
        <taxon>Dothideomycetes</taxon>
        <taxon>Dothideomycetidae</taxon>
        <taxon>Mycosphaerellales</taxon>
        <taxon>Teratosphaeriaceae</taxon>
        <taxon>Baudoinia</taxon>
    </lineage>
</organism>
<evidence type="ECO:0000256" key="1">
    <source>
        <dbReference type="ARBA" id="ARBA00006484"/>
    </source>
</evidence>
<dbReference type="Proteomes" id="UP000011761">
    <property type="component" value="Unassembled WGS sequence"/>
</dbReference>
<evidence type="ECO:0000313" key="6">
    <source>
        <dbReference type="Proteomes" id="UP000011761"/>
    </source>
</evidence>
<evidence type="ECO:0000259" key="4">
    <source>
        <dbReference type="SMART" id="SM00822"/>
    </source>
</evidence>
<dbReference type="RefSeq" id="XP_007681510.1">
    <property type="nucleotide sequence ID" value="XM_007683320.1"/>
</dbReference>
<dbReference type="FunFam" id="3.40.50.720:FF:000084">
    <property type="entry name" value="Short-chain dehydrogenase reductase"/>
    <property type="match status" value="1"/>
</dbReference>
<dbReference type="GO" id="GO:0048038">
    <property type="term" value="F:quinone binding"/>
    <property type="evidence" value="ECO:0007669"/>
    <property type="project" value="TreeGrafter"/>
</dbReference>
<dbReference type="InterPro" id="IPR057326">
    <property type="entry name" value="KR_dom"/>
</dbReference>
<name>M2MIF9_BAUPA</name>
<accession>M2MIF9</accession>
<dbReference type="eggNOG" id="KOG1200">
    <property type="taxonomic scope" value="Eukaryota"/>
</dbReference>
<dbReference type="GO" id="GO:0006633">
    <property type="term" value="P:fatty acid biosynthetic process"/>
    <property type="evidence" value="ECO:0007669"/>
    <property type="project" value="TreeGrafter"/>
</dbReference>
<evidence type="ECO:0000256" key="3">
    <source>
        <dbReference type="ARBA" id="ARBA00023002"/>
    </source>
</evidence>
<dbReference type="PROSITE" id="PS00061">
    <property type="entry name" value="ADH_SHORT"/>
    <property type="match status" value="1"/>
</dbReference>
<dbReference type="PANTHER" id="PTHR42760:SF83">
    <property type="entry name" value="(3R)-3-HYDROXYACYL-COA DEHYDROGENASE"/>
    <property type="match status" value="1"/>
</dbReference>
<dbReference type="EMBL" id="KB445564">
    <property type="protein sequence ID" value="EMC91053.1"/>
    <property type="molecule type" value="Genomic_DNA"/>
</dbReference>
<dbReference type="NCBIfam" id="NF005559">
    <property type="entry name" value="PRK07231.1"/>
    <property type="match status" value="1"/>
</dbReference>
<evidence type="ECO:0000256" key="2">
    <source>
        <dbReference type="ARBA" id="ARBA00022857"/>
    </source>
</evidence>